<evidence type="ECO:0000256" key="4">
    <source>
        <dbReference type="PROSITE-ProRule" id="PRU00335"/>
    </source>
</evidence>
<organism evidence="6 7">
    <name type="scientific">Phenylobacterium parvum</name>
    <dbReference type="NCBI Taxonomy" id="2201350"/>
    <lineage>
        <taxon>Bacteria</taxon>
        <taxon>Pseudomonadati</taxon>
        <taxon>Pseudomonadota</taxon>
        <taxon>Alphaproteobacteria</taxon>
        <taxon>Caulobacterales</taxon>
        <taxon>Caulobacteraceae</taxon>
        <taxon>Phenylobacterium</taxon>
    </lineage>
</organism>
<dbReference type="KEGG" id="phb:HYN04_09730"/>
<dbReference type="EMBL" id="CP029479">
    <property type="protein sequence ID" value="AWM78010.1"/>
    <property type="molecule type" value="Genomic_DNA"/>
</dbReference>
<evidence type="ECO:0000313" key="7">
    <source>
        <dbReference type="Proteomes" id="UP000247763"/>
    </source>
</evidence>
<evidence type="ECO:0000259" key="5">
    <source>
        <dbReference type="PROSITE" id="PS50977"/>
    </source>
</evidence>
<dbReference type="Pfam" id="PF00440">
    <property type="entry name" value="TetR_N"/>
    <property type="match status" value="1"/>
</dbReference>
<evidence type="ECO:0000313" key="6">
    <source>
        <dbReference type="EMBL" id="AWM78010.1"/>
    </source>
</evidence>
<dbReference type="InterPro" id="IPR001647">
    <property type="entry name" value="HTH_TetR"/>
</dbReference>
<name>A0A2Z3HXM6_9CAUL</name>
<dbReference type="PROSITE" id="PS50977">
    <property type="entry name" value="HTH_TETR_2"/>
    <property type="match status" value="1"/>
</dbReference>
<feature type="DNA-binding region" description="H-T-H motif" evidence="4">
    <location>
        <begin position="71"/>
        <end position="90"/>
    </location>
</feature>
<protein>
    <recommendedName>
        <fullName evidence="5">HTH tetR-type domain-containing protein</fullName>
    </recommendedName>
</protein>
<dbReference type="GO" id="GO:0003700">
    <property type="term" value="F:DNA-binding transcription factor activity"/>
    <property type="evidence" value="ECO:0007669"/>
    <property type="project" value="TreeGrafter"/>
</dbReference>
<dbReference type="AlphaFoldDB" id="A0A2Z3HXM6"/>
<evidence type="ECO:0000256" key="3">
    <source>
        <dbReference type="ARBA" id="ARBA00023163"/>
    </source>
</evidence>
<keyword evidence="2 4" id="KW-0238">DNA-binding</keyword>
<gene>
    <name evidence="6" type="ORF">HYN04_09730</name>
</gene>
<dbReference type="GO" id="GO:0000976">
    <property type="term" value="F:transcription cis-regulatory region binding"/>
    <property type="evidence" value="ECO:0007669"/>
    <property type="project" value="TreeGrafter"/>
</dbReference>
<dbReference type="OrthoDB" id="7211230at2"/>
<sequence length="238" mass="26408">MQCARTGRDREDMSGAGRPLDLAWRQARTGDELMRAQAASRRTRLAPEARRNLILDATAALILEGGLSAVSMERVAVRVAVSKGLIYNYFPTRDALLAALLRREQTELRERGMASALEARSFEALIRQTTRLYLEQTRDRGAMISALLSDPSVAALMQDDIRTDRDKTFRYFVQAARREFHLPLELTIAAVDLLSTVTGQAGLQVARKQMDVGPATEICVDLILGGLSRLDPGRPLRD</sequence>
<accession>A0A2Z3HXM6</accession>
<evidence type="ECO:0000256" key="2">
    <source>
        <dbReference type="ARBA" id="ARBA00023125"/>
    </source>
</evidence>
<keyword evidence="7" id="KW-1185">Reference proteome</keyword>
<evidence type="ECO:0000256" key="1">
    <source>
        <dbReference type="ARBA" id="ARBA00023015"/>
    </source>
</evidence>
<feature type="domain" description="HTH tetR-type" evidence="5">
    <location>
        <begin position="48"/>
        <end position="108"/>
    </location>
</feature>
<dbReference type="InterPro" id="IPR009057">
    <property type="entry name" value="Homeodomain-like_sf"/>
</dbReference>
<dbReference type="PANTHER" id="PTHR30055">
    <property type="entry name" value="HTH-TYPE TRANSCRIPTIONAL REGULATOR RUTR"/>
    <property type="match status" value="1"/>
</dbReference>
<reference evidence="7" key="1">
    <citation type="submission" date="2018-05" db="EMBL/GenBank/DDBJ databases">
        <title>Genome sequencing of Phenylobacterium sp. HYN0004.</title>
        <authorList>
            <person name="Yi H."/>
            <person name="Baek C."/>
        </authorList>
    </citation>
    <scope>NUCLEOTIDE SEQUENCE [LARGE SCALE GENOMIC DNA]</scope>
    <source>
        <strain evidence="7">HYN0004</strain>
    </source>
</reference>
<dbReference type="SUPFAM" id="SSF46689">
    <property type="entry name" value="Homeodomain-like"/>
    <property type="match status" value="1"/>
</dbReference>
<keyword evidence="3" id="KW-0804">Transcription</keyword>
<dbReference type="PRINTS" id="PR00455">
    <property type="entry name" value="HTHTETR"/>
</dbReference>
<keyword evidence="1" id="KW-0805">Transcription regulation</keyword>
<dbReference type="Gene3D" id="1.10.357.10">
    <property type="entry name" value="Tetracycline Repressor, domain 2"/>
    <property type="match status" value="1"/>
</dbReference>
<dbReference type="InterPro" id="IPR050109">
    <property type="entry name" value="HTH-type_TetR-like_transc_reg"/>
</dbReference>
<dbReference type="Proteomes" id="UP000247763">
    <property type="component" value="Chromosome"/>
</dbReference>
<dbReference type="PANTHER" id="PTHR30055:SF234">
    <property type="entry name" value="HTH-TYPE TRANSCRIPTIONAL REGULATOR BETI"/>
    <property type="match status" value="1"/>
</dbReference>
<proteinExistence type="predicted"/>